<accession>A0A8S8X6F5</accession>
<sequence>MTRPRIVFLVTEDWYFWAHRLPQARAARDAGFDVHVATRVDQHRDRIAGEGFTLHALSWSRGSIDPVGAGAAVAEIANLYRALSPDLVHHVSQKSILFGSLAARIAKVRRVVNAFTGLGLIFAGSGMRNRMLRVAIGSALKTLIDRPGTLTLVENPDDAALLTSRKLVDPSRVRVIRGSGVDLTAYDSLPVPVDGQVIGLASRLLRIKGIDVAVAAQKILRARGYASRLLIAGAPDGENAASFTQQDLAHWRDVPGVELLGKLDDVRSLWQRAAIGVLPSRGGEGIPMSLLEAAACARPLVATDVPGCREIVRNGVNGTLVPVDDADALANALMPLLDDSALRERYGAASRALVESDLAADAVGRATVAVYRELLASV</sequence>
<dbReference type="PANTHER" id="PTHR12526:SF638">
    <property type="entry name" value="SPORE COAT PROTEIN SA"/>
    <property type="match status" value="1"/>
</dbReference>
<comment type="caution">
    <text evidence="2">The sequence shown here is derived from an EMBL/GenBank/DDBJ whole genome shotgun (WGS) entry which is preliminary data.</text>
</comment>
<name>A0A8S8X6F5_9PROT</name>
<feature type="domain" description="Glycosyltransferase subfamily 4-like N-terminal" evidence="1">
    <location>
        <begin position="5"/>
        <end position="123"/>
    </location>
</feature>
<organism evidence="2 3">
    <name type="scientific">Roseiterribacter gracilis</name>
    <dbReference type="NCBI Taxonomy" id="2812848"/>
    <lineage>
        <taxon>Bacteria</taxon>
        <taxon>Pseudomonadati</taxon>
        <taxon>Pseudomonadota</taxon>
        <taxon>Alphaproteobacteria</taxon>
        <taxon>Rhodospirillales</taxon>
        <taxon>Roseiterribacteraceae</taxon>
        <taxon>Roseiterribacter</taxon>
    </lineage>
</organism>
<dbReference type="Gene3D" id="3.40.50.2000">
    <property type="entry name" value="Glycogen Phosphorylase B"/>
    <property type="match status" value="2"/>
</dbReference>
<evidence type="ECO:0000259" key="1">
    <source>
        <dbReference type="Pfam" id="PF13477"/>
    </source>
</evidence>
<keyword evidence="2" id="KW-0808">Transferase</keyword>
<protein>
    <submittedName>
        <fullName evidence="2">Glycosyl transferase family 1</fullName>
    </submittedName>
</protein>
<reference evidence="2" key="1">
    <citation type="submission" date="2021-02" db="EMBL/GenBank/DDBJ databases">
        <title>Genome sequence of Rhodospirillales sp. strain TMPK1 isolated from soil.</title>
        <authorList>
            <person name="Nakai R."/>
            <person name="Kusada H."/>
            <person name="Tamaki H."/>
        </authorList>
    </citation>
    <scope>NUCLEOTIDE SEQUENCE</scope>
    <source>
        <strain evidence="2">TMPK1</strain>
    </source>
</reference>
<dbReference type="CDD" id="cd03808">
    <property type="entry name" value="GT4_CapM-like"/>
    <property type="match status" value="1"/>
</dbReference>
<keyword evidence="3" id="KW-1185">Reference proteome</keyword>
<evidence type="ECO:0000313" key="3">
    <source>
        <dbReference type="Proteomes" id="UP000681075"/>
    </source>
</evidence>
<dbReference type="Pfam" id="PF13477">
    <property type="entry name" value="Glyco_trans_4_2"/>
    <property type="match status" value="1"/>
</dbReference>
<dbReference type="RefSeq" id="WP_420241784.1">
    <property type="nucleotide sequence ID" value="NZ_BOPV01000001.1"/>
</dbReference>
<dbReference type="Pfam" id="PF13692">
    <property type="entry name" value="Glyco_trans_1_4"/>
    <property type="match status" value="1"/>
</dbReference>
<dbReference type="InterPro" id="IPR028098">
    <property type="entry name" value="Glyco_trans_4-like_N"/>
</dbReference>
<evidence type="ECO:0000313" key="2">
    <source>
        <dbReference type="EMBL" id="GIL38728.1"/>
    </source>
</evidence>
<dbReference type="AlphaFoldDB" id="A0A8S8X6F5"/>
<gene>
    <name evidence="2" type="ORF">TMPK1_09650</name>
</gene>
<dbReference type="GO" id="GO:0016757">
    <property type="term" value="F:glycosyltransferase activity"/>
    <property type="evidence" value="ECO:0007669"/>
    <property type="project" value="TreeGrafter"/>
</dbReference>
<proteinExistence type="predicted"/>
<dbReference type="Proteomes" id="UP000681075">
    <property type="component" value="Unassembled WGS sequence"/>
</dbReference>
<dbReference type="EMBL" id="BOPV01000001">
    <property type="protein sequence ID" value="GIL38728.1"/>
    <property type="molecule type" value="Genomic_DNA"/>
</dbReference>
<dbReference type="SUPFAM" id="SSF53756">
    <property type="entry name" value="UDP-Glycosyltransferase/glycogen phosphorylase"/>
    <property type="match status" value="1"/>
</dbReference>
<dbReference type="PANTHER" id="PTHR12526">
    <property type="entry name" value="GLYCOSYLTRANSFERASE"/>
    <property type="match status" value="1"/>
</dbReference>